<feature type="transmembrane region" description="Helical" evidence="5">
    <location>
        <begin position="32"/>
        <end position="52"/>
    </location>
</feature>
<evidence type="ECO:0000313" key="8">
    <source>
        <dbReference type="Proteomes" id="UP000017131"/>
    </source>
</evidence>
<feature type="transmembrane region" description="Helical" evidence="5">
    <location>
        <begin position="6"/>
        <end position="25"/>
    </location>
</feature>
<keyword evidence="8" id="KW-1185">Reference proteome</keyword>
<protein>
    <submittedName>
        <fullName evidence="7">Membrane protein</fullName>
    </submittedName>
</protein>
<keyword evidence="2 5" id="KW-0812">Transmembrane</keyword>
<dbReference type="GeneID" id="77332070"/>
<reference evidence="7 8" key="1">
    <citation type="journal article" date="2013" name="Genome Announc.">
        <title>Draft Genome Sequence of Staphylococcus simulans UMC-CNS-990, Isolated from a Case of Chronic Bovine Mastitis.</title>
        <authorList>
            <person name="Calcutt M.J."/>
            <person name="Foecking M.F."/>
            <person name="Hsieh H.Y."/>
            <person name="Perry J."/>
            <person name="Stewart G.C."/>
            <person name="Middleton J.R."/>
        </authorList>
    </citation>
    <scope>NUCLEOTIDE SEQUENCE [LARGE SCALE GENOMIC DNA]</scope>
    <source>
        <strain evidence="7 8">UMC-CNS-990</strain>
    </source>
</reference>
<comment type="subcellular location">
    <subcellularLocation>
        <location evidence="1">Membrane</location>
        <topology evidence="1">Multi-pass membrane protein</topology>
    </subcellularLocation>
</comment>
<sequence length="68" mass="7573">MKVNKIVYIVLALFLGNFGVHRFYAGKNGSGLLHLAFFWTGIPHVIAIISAINTMLFRPADKHGNITF</sequence>
<dbReference type="InterPro" id="IPR007829">
    <property type="entry name" value="TM2"/>
</dbReference>
<evidence type="ECO:0000256" key="2">
    <source>
        <dbReference type="ARBA" id="ARBA00022692"/>
    </source>
</evidence>
<evidence type="ECO:0000256" key="3">
    <source>
        <dbReference type="ARBA" id="ARBA00022989"/>
    </source>
</evidence>
<keyword evidence="3 5" id="KW-1133">Transmembrane helix</keyword>
<evidence type="ECO:0000256" key="1">
    <source>
        <dbReference type="ARBA" id="ARBA00004141"/>
    </source>
</evidence>
<dbReference type="Pfam" id="PF05154">
    <property type="entry name" value="TM2"/>
    <property type="match status" value="1"/>
</dbReference>
<feature type="domain" description="TM2" evidence="6">
    <location>
        <begin position="1"/>
        <end position="52"/>
    </location>
</feature>
<name>A0ABN0PBL7_STASI</name>
<gene>
    <name evidence="7" type="ORF">SSIM_09090</name>
</gene>
<evidence type="ECO:0000256" key="4">
    <source>
        <dbReference type="ARBA" id="ARBA00023136"/>
    </source>
</evidence>
<dbReference type="RefSeq" id="WP_002480452.1">
    <property type="nucleotide sequence ID" value="NZ_AXDY01000007.1"/>
</dbReference>
<organism evidence="7 8">
    <name type="scientific">Staphylococcus simulans UMC-CNS-990</name>
    <dbReference type="NCBI Taxonomy" id="1405498"/>
    <lineage>
        <taxon>Bacteria</taxon>
        <taxon>Bacillati</taxon>
        <taxon>Bacillota</taxon>
        <taxon>Bacilli</taxon>
        <taxon>Bacillales</taxon>
        <taxon>Staphylococcaceae</taxon>
        <taxon>Staphylococcus</taxon>
    </lineage>
</organism>
<keyword evidence="4 5" id="KW-0472">Membrane</keyword>
<evidence type="ECO:0000259" key="6">
    <source>
        <dbReference type="Pfam" id="PF05154"/>
    </source>
</evidence>
<proteinExistence type="predicted"/>
<evidence type="ECO:0000256" key="5">
    <source>
        <dbReference type="SAM" id="Phobius"/>
    </source>
</evidence>
<comment type="caution">
    <text evidence="7">The sequence shown here is derived from an EMBL/GenBank/DDBJ whole genome shotgun (WGS) entry which is preliminary data.</text>
</comment>
<evidence type="ECO:0000313" key="7">
    <source>
        <dbReference type="EMBL" id="ERS92997.1"/>
    </source>
</evidence>
<dbReference type="EMBL" id="AXDY01000007">
    <property type="protein sequence ID" value="ERS92997.1"/>
    <property type="molecule type" value="Genomic_DNA"/>
</dbReference>
<accession>A0ABN0PBL7</accession>
<dbReference type="Proteomes" id="UP000017131">
    <property type="component" value="Unassembled WGS sequence"/>
</dbReference>